<sequence>MPVCIFFILWLGNLFLQEKLLGLAERLYLPGFSYLKEENEKSGEDWLLEQAIRLLPYLAFTSEKQAYAGEVEDPQTIARILKEQAEDETFAEAEEKREADPTQSSGENAPTDGGFSMEKLQDFEYLLNRFYTVDSITMIGPEQLNIQDLMSRSSKIDRSVQGPKILIFHTHSQETFADSVPGDPNTSIVGIGEYLTELLNQKGIETLHHTGVYDLVDGKLDRSNAYELVEPQVRKILKENPSIQVAIDLHRDGVADTTHLVTEIAGKPTAKIMFFNGLSRTRTNGDIAYLANPYIQENLSFSFQMQLACETRYPGYARHIYLKGYRYSLHMLPKSLLIEAGAQTNTVGEMKNSMEILADVLYGVVIE</sequence>
<organism evidence="2 3">
    <name type="scientific">Mediterraneibacter butyricigenes</name>
    <dbReference type="NCBI Taxonomy" id="2316025"/>
    <lineage>
        <taxon>Bacteria</taxon>
        <taxon>Bacillati</taxon>
        <taxon>Bacillota</taxon>
        <taxon>Clostridia</taxon>
        <taxon>Lachnospirales</taxon>
        <taxon>Lachnospiraceae</taxon>
        <taxon>Mediterraneibacter</taxon>
    </lineage>
</organism>
<proteinExistence type="predicted"/>
<reference evidence="3" key="1">
    <citation type="submission" date="2018-09" db="EMBL/GenBank/DDBJ databases">
        <title>Draft Genome Sequence of Mediterraneibacter sp. KCTC 15684.</title>
        <authorList>
            <person name="Kim J.S."/>
            <person name="Han K.I."/>
            <person name="Suh M.K."/>
            <person name="Lee K.C."/>
            <person name="Eom M.K."/>
            <person name="Lee J.H."/>
            <person name="Park S.H."/>
            <person name="Kang S.W."/>
            <person name="Park J.E."/>
            <person name="Oh B.S."/>
            <person name="Yu S.Y."/>
            <person name="Choi S.H."/>
            <person name="Lee D.H."/>
            <person name="Yoon H."/>
            <person name="Kim B."/>
            <person name="Yang S.J."/>
            <person name="Lee J.S."/>
        </authorList>
    </citation>
    <scope>NUCLEOTIDE SEQUENCE [LARGE SCALE GENOMIC DNA]</scope>
    <source>
        <strain evidence="3">KCTC 15684</strain>
    </source>
</reference>
<dbReference type="InterPro" id="IPR010897">
    <property type="entry name" value="Spore_II_P"/>
</dbReference>
<evidence type="ECO:0000313" key="3">
    <source>
        <dbReference type="Proteomes" id="UP000265643"/>
    </source>
</evidence>
<name>A0A391NX24_9FIRM</name>
<evidence type="ECO:0008006" key="4">
    <source>
        <dbReference type="Google" id="ProtNLM"/>
    </source>
</evidence>
<dbReference type="EMBL" id="BHGK01000001">
    <property type="protein sequence ID" value="GCA65764.1"/>
    <property type="molecule type" value="Genomic_DNA"/>
</dbReference>
<evidence type="ECO:0000313" key="2">
    <source>
        <dbReference type="EMBL" id="GCA65764.1"/>
    </source>
</evidence>
<feature type="region of interest" description="Disordered" evidence="1">
    <location>
        <begin position="88"/>
        <end position="115"/>
    </location>
</feature>
<dbReference type="Pfam" id="PF07454">
    <property type="entry name" value="SpoIIP"/>
    <property type="match status" value="1"/>
</dbReference>
<accession>A0A391NX24</accession>
<gene>
    <name evidence="2" type="ORF">KGMB01110_02000</name>
</gene>
<dbReference type="AlphaFoldDB" id="A0A391NX24"/>
<comment type="caution">
    <text evidence="2">The sequence shown here is derived from an EMBL/GenBank/DDBJ whole genome shotgun (WGS) entry which is preliminary data.</text>
</comment>
<dbReference type="Proteomes" id="UP000265643">
    <property type="component" value="Unassembled WGS sequence"/>
</dbReference>
<keyword evidence="3" id="KW-1185">Reference proteome</keyword>
<evidence type="ECO:0000256" key="1">
    <source>
        <dbReference type="SAM" id="MobiDB-lite"/>
    </source>
</evidence>
<protein>
    <recommendedName>
        <fullName evidence="4">Stage II sporulation protein P</fullName>
    </recommendedName>
</protein>